<evidence type="ECO:0000256" key="1">
    <source>
        <dbReference type="ARBA" id="ARBA00006395"/>
    </source>
</evidence>
<dbReference type="SMART" id="SM01161">
    <property type="entry name" value="DUF1767"/>
    <property type="match status" value="1"/>
</dbReference>
<evidence type="ECO:0000256" key="2">
    <source>
        <dbReference type="ARBA" id="ARBA00018987"/>
    </source>
</evidence>
<gene>
    <name evidence="6" type="ORF">BDY21DRAFT_370230</name>
</gene>
<feature type="region of interest" description="Disordered" evidence="3">
    <location>
        <begin position="124"/>
        <end position="143"/>
    </location>
</feature>
<dbReference type="Gene3D" id="2.40.50.770">
    <property type="entry name" value="RecQ-mediated genome instability protein Rmi1, C-terminal domain"/>
    <property type="match status" value="1"/>
</dbReference>
<dbReference type="AlphaFoldDB" id="A0A6A6P6X8"/>
<evidence type="ECO:0000313" key="6">
    <source>
        <dbReference type="EMBL" id="KAF2459502.1"/>
    </source>
</evidence>
<feature type="domain" description="RMI1 N-terminal" evidence="5">
    <location>
        <begin position="14"/>
        <end position="57"/>
    </location>
</feature>
<dbReference type="OrthoDB" id="341511at2759"/>
<evidence type="ECO:0000256" key="3">
    <source>
        <dbReference type="SAM" id="MobiDB-lite"/>
    </source>
</evidence>
<keyword evidence="7" id="KW-1185">Reference proteome</keyword>
<dbReference type="Proteomes" id="UP000799766">
    <property type="component" value="Unassembled WGS sequence"/>
</dbReference>
<protein>
    <recommendedName>
        <fullName evidence="2">RecQ-mediated genome instability protein 1</fullName>
    </recommendedName>
</protein>
<reference evidence="6" key="1">
    <citation type="journal article" date="2020" name="Stud. Mycol.">
        <title>101 Dothideomycetes genomes: a test case for predicting lifestyles and emergence of pathogens.</title>
        <authorList>
            <person name="Haridas S."/>
            <person name="Albert R."/>
            <person name="Binder M."/>
            <person name="Bloem J."/>
            <person name="Labutti K."/>
            <person name="Salamov A."/>
            <person name="Andreopoulos B."/>
            <person name="Baker S."/>
            <person name="Barry K."/>
            <person name="Bills G."/>
            <person name="Bluhm B."/>
            <person name="Cannon C."/>
            <person name="Castanera R."/>
            <person name="Culley D."/>
            <person name="Daum C."/>
            <person name="Ezra D."/>
            <person name="Gonzalez J."/>
            <person name="Henrissat B."/>
            <person name="Kuo A."/>
            <person name="Liang C."/>
            <person name="Lipzen A."/>
            <person name="Lutzoni F."/>
            <person name="Magnuson J."/>
            <person name="Mondo S."/>
            <person name="Nolan M."/>
            <person name="Ohm R."/>
            <person name="Pangilinan J."/>
            <person name="Park H.-J."/>
            <person name="Ramirez L."/>
            <person name="Alfaro M."/>
            <person name="Sun H."/>
            <person name="Tritt A."/>
            <person name="Yoshinaga Y."/>
            <person name="Zwiers L.-H."/>
            <person name="Turgeon B."/>
            <person name="Goodwin S."/>
            <person name="Spatafora J."/>
            <person name="Crous P."/>
            <person name="Grigoriev I."/>
        </authorList>
    </citation>
    <scope>NUCLEOTIDE SEQUENCE</scope>
    <source>
        <strain evidence="6">ATCC 16933</strain>
    </source>
</reference>
<proteinExistence type="inferred from homology"/>
<feature type="domain" description="RecQ mediated genome instability protein 1 OB-fold" evidence="4">
    <location>
        <begin position="66"/>
        <end position="212"/>
    </location>
</feature>
<organism evidence="6 7">
    <name type="scientific">Lineolata rhizophorae</name>
    <dbReference type="NCBI Taxonomy" id="578093"/>
    <lineage>
        <taxon>Eukaryota</taxon>
        <taxon>Fungi</taxon>
        <taxon>Dikarya</taxon>
        <taxon>Ascomycota</taxon>
        <taxon>Pezizomycotina</taxon>
        <taxon>Dothideomycetes</taxon>
        <taxon>Dothideomycetes incertae sedis</taxon>
        <taxon>Lineolatales</taxon>
        <taxon>Lineolataceae</taxon>
        <taxon>Lineolata</taxon>
    </lineage>
</organism>
<accession>A0A6A6P6X8</accession>
<evidence type="ECO:0000259" key="4">
    <source>
        <dbReference type="Pfam" id="PF08585"/>
    </source>
</evidence>
<comment type="similarity">
    <text evidence="1">Belongs to the RMI1 family.</text>
</comment>
<dbReference type="GO" id="GO:0016604">
    <property type="term" value="C:nuclear body"/>
    <property type="evidence" value="ECO:0007669"/>
    <property type="project" value="TreeGrafter"/>
</dbReference>
<evidence type="ECO:0000259" key="5">
    <source>
        <dbReference type="Pfam" id="PF21000"/>
    </source>
</evidence>
<sequence length="227" mass="25031">MAFNSLKLEISTHLASKGLKPTQAWLDSILPTLRPNTPLPALKQTALYRLLASDFTLTLQSSRSILPSDILDARIKERRIIGSVPVQVIDIEDIGRSRWSQVEALEAAERGETTKGREIIRVVPSEDSTDADTTNSSSAGPHKLLLQDAKGTEVYGLEIENIDKVDVNMNIGTKLLLKNVVVARGVLLLTPERVDILGGKIDLLHKTWKENRKEDLAPSGKEPTKLK</sequence>
<dbReference type="Pfam" id="PF08585">
    <property type="entry name" value="RMI1_N_C"/>
    <property type="match status" value="1"/>
</dbReference>
<dbReference type="PANTHER" id="PTHR14790">
    <property type="entry name" value="RECQ-MEDIATED GENOME INSTABILITY PROTEIN 1 RMI1"/>
    <property type="match status" value="1"/>
</dbReference>
<dbReference type="InterPro" id="IPR013894">
    <property type="entry name" value="RMI1_OB"/>
</dbReference>
<evidence type="ECO:0000313" key="7">
    <source>
        <dbReference type="Proteomes" id="UP000799766"/>
    </source>
</evidence>
<dbReference type="InterPro" id="IPR042470">
    <property type="entry name" value="RMI1_N_C_sf"/>
</dbReference>
<dbReference type="GO" id="GO:0000724">
    <property type="term" value="P:double-strand break repair via homologous recombination"/>
    <property type="evidence" value="ECO:0007669"/>
    <property type="project" value="TreeGrafter"/>
</dbReference>
<dbReference type="Pfam" id="PF21000">
    <property type="entry name" value="RMI1_N_N"/>
    <property type="match status" value="1"/>
</dbReference>
<dbReference type="EMBL" id="MU001675">
    <property type="protein sequence ID" value="KAF2459502.1"/>
    <property type="molecule type" value="Genomic_DNA"/>
</dbReference>
<dbReference type="GO" id="GO:0000712">
    <property type="term" value="P:resolution of meiotic recombination intermediates"/>
    <property type="evidence" value="ECO:0007669"/>
    <property type="project" value="TreeGrafter"/>
</dbReference>
<dbReference type="InterPro" id="IPR049363">
    <property type="entry name" value="RMI1_N"/>
</dbReference>
<name>A0A6A6P6X8_9PEZI</name>
<dbReference type="PANTHER" id="PTHR14790:SF15">
    <property type="entry name" value="RECQ-MEDIATED GENOME INSTABILITY PROTEIN 1"/>
    <property type="match status" value="1"/>
</dbReference>
<dbReference type="GO" id="GO:0031422">
    <property type="term" value="C:RecQ family helicase-topoisomerase III complex"/>
    <property type="evidence" value="ECO:0007669"/>
    <property type="project" value="TreeGrafter"/>
</dbReference>